<evidence type="ECO:0000256" key="4">
    <source>
        <dbReference type="ARBA" id="ARBA00022519"/>
    </source>
</evidence>
<dbReference type="STRING" id="1484.SA87_01540"/>
<sequence length="289" mass="30108">MNALVIGSFYSLIALGYSMVYGIIQLLNFAHGDVYMVGAFVGYGVLSAMSGAPLFVGLGAAFLFASLATGLLGLGVERIAYRPLLQSSRLVMLITAIGVSLVLENGVMLALGPSFRVMPVELPRSGLSLFGADVTYAQLAIIATSVGLMLLLDAFVRRTLYGKAMRAIAVNPTATALMGIPVHRVIALTFFIGSFLAGSAGVLAGVYYGKINFMMGFIVGLKAFTASVLGGIGSLPGAMLGGYLLGFLETFGAAALGGEWKDVFAFVILILILTLKPTGLLGRTGTERV</sequence>
<evidence type="ECO:0000256" key="6">
    <source>
        <dbReference type="ARBA" id="ARBA00022970"/>
    </source>
</evidence>
<dbReference type="CDD" id="cd06582">
    <property type="entry name" value="TM_PBP1_LivH_like"/>
    <property type="match status" value="1"/>
</dbReference>
<dbReference type="InterPro" id="IPR052157">
    <property type="entry name" value="BCAA_transport_permease"/>
</dbReference>
<feature type="transmembrane region" description="Helical" evidence="10">
    <location>
        <begin position="6"/>
        <end position="27"/>
    </location>
</feature>
<feature type="transmembrane region" description="Helical" evidence="10">
    <location>
        <begin position="185"/>
        <end position="207"/>
    </location>
</feature>
<dbReference type="GO" id="GO:1903806">
    <property type="term" value="P:L-isoleucine import across plasma membrane"/>
    <property type="evidence" value="ECO:0007669"/>
    <property type="project" value="TreeGrafter"/>
</dbReference>
<dbReference type="InterPro" id="IPR001851">
    <property type="entry name" value="ABC_transp_permease"/>
</dbReference>
<dbReference type="GO" id="GO:0005886">
    <property type="term" value="C:plasma membrane"/>
    <property type="evidence" value="ECO:0007669"/>
    <property type="project" value="UniProtKB-SubCell"/>
</dbReference>
<dbReference type="Pfam" id="PF02653">
    <property type="entry name" value="BPD_transp_2"/>
    <property type="match status" value="1"/>
</dbReference>
<dbReference type="GO" id="GO:0015192">
    <property type="term" value="F:L-phenylalanine transmembrane transporter activity"/>
    <property type="evidence" value="ECO:0007669"/>
    <property type="project" value="TreeGrafter"/>
</dbReference>
<comment type="similarity">
    <text evidence="9">Belongs to the binding-protein-dependent transport system permease family. LivHM subfamily.</text>
</comment>
<evidence type="ECO:0000313" key="12">
    <source>
        <dbReference type="Proteomes" id="UP000243024"/>
    </source>
</evidence>
<dbReference type="GO" id="GO:0042941">
    <property type="term" value="P:D-alanine transmembrane transport"/>
    <property type="evidence" value="ECO:0007669"/>
    <property type="project" value="TreeGrafter"/>
</dbReference>
<dbReference type="PANTHER" id="PTHR11795:SF371">
    <property type="entry name" value="HIGH-AFFINITY BRANCHED-CHAIN AMINO ACID TRANSPORT SYSTEM PERMEASE PROTEIN LIVH"/>
    <property type="match status" value="1"/>
</dbReference>
<evidence type="ECO:0000256" key="5">
    <source>
        <dbReference type="ARBA" id="ARBA00022692"/>
    </source>
</evidence>
<dbReference type="GO" id="GO:0015808">
    <property type="term" value="P:L-alanine transport"/>
    <property type="evidence" value="ECO:0007669"/>
    <property type="project" value="TreeGrafter"/>
</dbReference>
<keyword evidence="5 10" id="KW-0812">Transmembrane</keyword>
<dbReference type="PANTHER" id="PTHR11795">
    <property type="entry name" value="BRANCHED-CHAIN AMINO ACID TRANSPORT SYSTEM PERMEASE PROTEIN LIVH"/>
    <property type="match status" value="1"/>
</dbReference>
<organism evidence="11 12">
    <name type="scientific">Hydrogenibacillus schlegelii</name>
    <name type="common">Bacillus schlegelii</name>
    <dbReference type="NCBI Taxonomy" id="1484"/>
    <lineage>
        <taxon>Bacteria</taxon>
        <taxon>Bacillati</taxon>
        <taxon>Bacillota</taxon>
        <taxon>Bacilli</taxon>
        <taxon>Bacillales</taxon>
        <taxon>Bacillales Family X. Incertae Sedis</taxon>
        <taxon>Hydrogenibacillus</taxon>
    </lineage>
</organism>
<keyword evidence="3" id="KW-1003">Cell membrane</keyword>
<comment type="caution">
    <text evidence="11">The sequence shown here is derived from an EMBL/GenBank/DDBJ whole genome shotgun (WGS) entry which is preliminary data.</text>
</comment>
<dbReference type="GO" id="GO:0005304">
    <property type="term" value="F:L-valine transmembrane transporter activity"/>
    <property type="evidence" value="ECO:0007669"/>
    <property type="project" value="TreeGrafter"/>
</dbReference>
<feature type="transmembrane region" description="Helical" evidence="10">
    <location>
        <begin position="263"/>
        <end position="282"/>
    </location>
</feature>
<dbReference type="EMBL" id="JXBB01000060">
    <property type="protein sequence ID" value="OAR03476.1"/>
    <property type="molecule type" value="Genomic_DNA"/>
</dbReference>
<dbReference type="GO" id="GO:0015188">
    <property type="term" value="F:L-isoleucine transmembrane transporter activity"/>
    <property type="evidence" value="ECO:0007669"/>
    <property type="project" value="TreeGrafter"/>
</dbReference>
<keyword evidence="4" id="KW-0997">Cell inner membrane</keyword>
<dbReference type="AlphaFoldDB" id="A0A132N8V5"/>
<protein>
    <submittedName>
        <fullName evidence="11">ABC transporter permease</fullName>
    </submittedName>
</protein>
<evidence type="ECO:0000256" key="2">
    <source>
        <dbReference type="ARBA" id="ARBA00022448"/>
    </source>
</evidence>
<keyword evidence="8 10" id="KW-0472">Membrane</keyword>
<feature type="transmembrane region" description="Helical" evidence="10">
    <location>
        <begin position="61"/>
        <end position="81"/>
    </location>
</feature>
<gene>
    <name evidence="11" type="ORF">SA87_01540</name>
</gene>
<keyword evidence="7 10" id="KW-1133">Transmembrane helix</keyword>
<evidence type="ECO:0000313" key="11">
    <source>
        <dbReference type="EMBL" id="OAR03476.1"/>
    </source>
</evidence>
<evidence type="ECO:0000256" key="9">
    <source>
        <dbReference type="ARBA" id="ARBA00037998"/>
    </source>
</evidence>
<keyword evidence="2" id="KW-0813">Transport</keyword>
<evidence type="ECO:0000256" key="3">
    <source>
        <dbReference type="ARBA" id="ARBA00022475"/>
    </source>
</evidence>
<feature type="transmembrane region" description="Helical" evidence="10">
    <location>
        <begin position="135"/>
        <end position="156"/>
    </location>
</feature>
<keyword evidence="6" id="KW-0029">Amino-acid transport</keyword>
<evidence type="ECO:0000256" key="7">
    <source>
        <dbReference type="ARBA" id="ARBA00022989"/>
    </source>
</evidence>
<dbReference type="OrthoDB" id="9807115at2"/>
<dbReference type="GO" id="GO:0015190">
    <property type="term" value="F:L-leucine transmembrane transporter activity"/>
    <property type="evidence" value="ECO:0007669"/>
    <property type="project" value="TreeGrafter"/>
</dbReference>
<dbReference type="Proteomes" id="UP000243024">
    <property type="component" value="Unassembled WGS sequence"/>
</dbReference>
<comment type="subcellular location">
    <subcellularLocation>
        <location evidence="1">Cell membrane</location>
        <topology evidence="1">Multi-pass membrane protein</topology>
    </subcellularLocation>
</comment>
<accession>A0A132N8V5</accession>
<keyword evidence="12" id="KW-1185">Reference proteome</keyword>
<proteinExistence type="inferred from homology"/>
<reference evidence="11 12" key="1">
    <citation type="submission" date="2015-09" db="EMBL/GenBank/DDBJ databases">
        <title>Draft genome sequence of Hydrogenibacillus schlegelii DSM 2000.</title>
        <authorList>
            <person name="Hemp J."/>
        </authorList>
    </citation>
    <scope>NUCLEOTIDE SEQUENCE [LARGE SCALE GENOMIC DNA]</scope>
    <source>
        <strain evidence="11 12">MA 48</strain>
    </source>
</reference>
<feature type="transmembrane region" description="Helical" evidence="10">
    <location>
        <begin position="93"/>
        <end position="115"/>
    </location>
</feature>
<evidence type="ECO:0000256" key="10">
    <source>
        <dbReference type="SAM" id="Phobius"/>
    </source>
</evidence>
<evidence type="ECO:0000256" key="1">
    <source>
        <dbReference type="ARBA" id="ARBA00004651"/>
    </source>
</evidence>
<name>A0A132N8V5_HYDSH</name>
<evidence type="ECO:0000256" key="8">
    <source>
        <dbReference type="ARBA" id="ARBA00023136"/>
    </source>
</evidence>